<dbReference type="InterPro" id="IPR028389">
    <property type="entry name" value="POT1"/>
</dbReference>
<dbReference type="Gene3D" id="2.40.50.140">
    <property type="entry name" value="Nucleic acid-binding proteins"/>
    <property type="match status" value="3"/>
</dbReference>
<dbReference type="Proteomes" id="UP001150569">
    <property type="component" value="Unassembled WGS sequence"/>
</dbReference>
<evidence type="ECO:0000313" key="3">
    <source>
        <dbReference type="Proteomes" id="UP001150569"/>
    </source>
</evidence>
<feature type="region of interest" description="Disordered" evidence="1">
    <location>
        <begin position="12"/>
        <end position="33"/>
    </location>
</feature>
<dbReference type="GO" id="GO:0000783">
    <property type="term" value="C:nuclear telomere cap complex"/>
    <property type="evidence" value="ECO:0007669"/>
    <property type="project" value="TreeGrafter"/>
</dbReference>
<accession>A0A9W8E322</accession>
<reference evidence="2" key="1">
    <citation type="submission" date="2022-07" db="EMBL/GenBank/DDBJ databases">
        <title>Phylogenomic reconstructions and comparative analyses of Kickxellomycotina fungi.</title>
        <authorList>
            <person name="Reynolds N.K."/>
            <person name="Stajich J.E."/>
            <person name="Barry K."/>
            <person name="Grigoriev I.V."/>
            <person name="Crous P."/>
            <person name="Smith M.E."/>
        </authorList>
    </citation>
    <scope>NUCLEOTIDE SEQUENCE</scope>
    <source>
        <strain evidence="2">RSA 861</strain>
    </source>
</reference>
<evidence type="ECO:0000313" key="2">
    <source>
        <dbReference type="EMBL" id="KAJ1930533.1"/>
    </source>
</evidence>
<dbReference type="PANTHER" id="PTHR14513:SF0">
    <property type="entry name" value="PROTECTION OF TELOMERES PROTEIN 1"/>
    <property type="match status" value="1"/>
</dbReference>
<sequence length="620" mass="68594">MPPPRFKLPANVPYKPYTTAPARGRRSASLKSQPPLVSPAAIQSSLSGHQANIVSFVGVVRSFTPITESRGSDLSRTVALYVLPNDECVDHWDVRGYDNLPSIPALIFFPDVLMFPPVQRVGDIMICQAVNMRPYNGNWQALSTHYSRYLVVHSPDQEFPDEVFSDRAEFERHAQPPTFSQAVLKHGLSPDALESSDLAAQVLFFRAWWAYIRRNVGGDLQARLGQLPSVPVSTRQYRPLRLISDLREGEFVDVFVQIVENERSIEGPVDQVVLKFTVTDYTENNVLPYVPPDPQYPHRISGRRVLSCKAWGVRAQALQDCSPGTVVTLTNCTTKVLEGELVLILSADMQYPDKPHRRIHEPTSVEAGRMVQRRAAYLERVTTELAAIALDSPIPASPAQEPDAGLESPSPPRASPVATPAPAPPVVQAPLTRIKFPKQPITPIADVLNFAKPTWKFRLRAQITACAPKLLAALTQYFCAGCQHSQAATNASAAMCTHCKNPLVPRDMVYNATLLLKDAAGDRLRVMVFGADALYFFGDLEPTNLHQDAAAYDSVLRRLGPVMPEIYTTAWAARRPAPEAVPQLTVVAGPFIDLCIKSYEVTVDGRRQRRYSLFATELVS</sequence>
<dbReference type="InterPro" id="IPR012340">
    <property type="entry name" value="NA-bd_OB-fold"/>
</dbReference>
<dbReference type="OrthoDB" id="2386383at2759"/>
<dbReference type="GO" id="GO:0098505">
    <property type="term" value="F:G-rich strand telomeric DNA binding"/>
    <property type="evidence" value="ECO:0007669"/>
    <property type="project" value="TreeGrafter"/>
</dbReference>
<dbReference type="PANTHER" id="PTHR14513">
    <property type="entry name" value="PROTECTION OF TELOMERES 1"/>
    <property type="match status" value="1"/>
</dbReference>
<dbReference type="SUPFAM" id="SSF50249">
    <property type="entry name" value="Nucleic acid-binding proteins"/>
    <property type="match status" value="1"/>
</dbReference>
<dbReference type="AlphaFoldDB" id="A0A9W8E322"/>
<dbReference type="GO" id="GO:0032210">
    <property type="term" value="P:regulation of telomere maintenance via telomerase"/>
    <property type="evidence" value="ECO:0007669"/>
    <property type="project" value="TreeGrafter"/>
</dbReference>
<dbReference type="EMBL" id="JANBPT010000005">
    <property type="protein sequence ID" value="KAJ1930533.1"/>
    <property type="molecule type" value="Genomic_DNA"/>
</dbReference>
<name>A0A9W8E322_9FUNG</name>
<keyword evidence="3" id="KW-1185">Reference proteome</keyword>
<feature type="region of interest" description="Disordered" evidence="1">
    <location>
        <begin position="392"/>
        <end position="424"/>
    </location>
</feature>
<feature type="compositionally biased region" description="Pro residues" evidence="1">
    <location>
        <begin position="409"/>
        <end position="424"/>
    </location>
</feature>
<gene>
    <name evidence="2" type="ORF">IWQ60_000230</name>
</gene>
<evidence type="ECO:0000256" key="1">
    <source>
        <dbReference type="SAM" id="MobiDB-lite"/>
    </source>
</evidence>
<organism evidence="2 3">
    <name type="scientific">Tieghemiomyces parasiticus</name>
    <dbReference type="NCBI Taxonomy" id="78921"/>
    <lineage>
        <taxon>Eukaryota</taxon>
        <taxon>Fungi</taxon>
        <taxon>Fungi incertae sedis</taxon>
        <taxon>Zoopagomycota</taxon>
        <taxon>Kickxellomycotina</taxon>
        <taxon>Dimargaritomycetes</taxon>
        <taxon>Dimargaritales</taxon>
        <taxon>Dimargaritaceae</taxon>
        <taxon>Tieghemiomyces</taxon>
    </lineage>
</organism>
<dbReference type="GO" id="GO:0016233">
    <property type="term" value="P:telomere capping"/>
    <property type="evidence" value="ECO:0007669"/>
    <property type="project" value="TreeGrafter"/>
</dbReference>
<protein>
    <recommendedName>
        <fullName evidence="4">Protection of telomeres protein 1</fullName>
    </recommendedName>
</protein>
<proteinExistence type="predicted"/>
<dbReference type="GO" id="GO:0010521">
    <property type="term" value="F:telomerase inhibitor activity"/>
    <property type="evidence" value="ECO:0007669"/>
    <property type="project" value="TreeGrafter"/>
</dbReference>
<comment type="caution">
    <text evidence="2">The sequence shown here is derived from an EMBL/GenBank/DDBJ whole genome shotgun (WGS) entry which is preliminary data.</text>
</comment>
<evidence type="ECO:0008006" key="4">
    <source>
        <dbReference type="Google" id="ProtNLM"/>
    </source>
</evidence>